<dbReference type="EMBL" id="BKZW01000001">
    <property type="protein sequence ID" value="GER87862.1"/>
    <property type="molecule type" value="Genomic_DNA"/>
</dbReference>
<proteinExistence type="predicted"/>
<gene>
    <name evidence="1" type="ORF">KDW_20240</name>
</gene>
<dbReference type="InterPro" id="IPR029032">
    <property type="entry name" value="AhpD-like"/>
</dbReference>
<reference evidence="1 2" key="1">
    <citation type="submission" date="2019-10" db="EMBL/GenBank/DDBJ databases">
        <title>Dictyobacter vulcani sp. nov., within the class Ktedonobacteria, isolated from soil of volcanic Mt. Zao.</title>
        <authorList>
            <person name="Zheng Y."/>
            <person name="Wang C.M."/>
            <person name="Sakai Y."/>
            <person name="Abe K."/>
            <person name="Yokota A."/>
            <person name="Yabe S."/>
        </authorList>
    </citation>
    <scope>NUCLEOTIDE SEQUENCE [LARGE SCALE GENOMIC DNA]</scope>
    <source>
        <strain evidence="1 2">W12</strain>
    </source>
</reference>
<accession>A0A5J4KLA1</accession>
<dbReference type="RefSeq" id="WP_151755819.1">
    <property type="nucleotide sequence ID" value="NZ_BKZW01000001.1"/>
</dbReference>
<dbReference type="PANTHER" id="PTHR34846:SF10">
    <property type="entry name" value="CYTOPLASMIC PROTEIN"/>
    <property type="match status" value="1"/>
</dbReference>
<dbReference type="AlphaFoldDB" id="A0A5J4KLA1"/>
<dbReference type="PANTHER" id="PTHR34846">
    <property type="entry name" value="4-CARBOXYMUCONOLACTONE DECARBOXYLASE FAMILY PROTEIN (AFU_ORTHOLOGUE AFUA_6G11590)"/>
    <property type="match status" value="1"/>
</dbReference>
<sequence length="97" mass="11211">MGSNLGLSDEKILALADYATSPLYDDIERVTLEYADCMTITEQEVGDELFARLRQYYDDDELVELTEIIAWENASSKFNRALRIPSQGLWKRKVREC</sequence>
<evidence type="ECO:0000313" key="1">
    <source>
        <dbReference type="EMBL" id="GER87862.1"/>
    </source>
</evidence>
<protein>
    <recommendedName>
        <fullName evidence="3">Carboxymuconolactone decarboxylase-like domain-containing protein</fullName>
    </recommendedName>
</protein>
<dbReference type="SUPFAM" id="SSF69118">
    <property type="entry name" value="AhpD-like"/>
    <property type="match status" value="1"/>
</dbReference>
<evidence type="ECO:0008006" key="3">
    <source>
        <dbReference type="Google" id="ProtNLM"/>
    </source>
</evidence>
<name>A0A5J4KLA1_9CHLR</name>
<dbReference type="Proteomes" id="UP000326912">
    <property type="component" value="Unassembled WGS sequence"/>
</dbReference>
<keyword evidence="2" id="KW-1185">Reference proteome</keyword>
<organism evidence="1 2">
    <name type="scientific">Dictyobacter vulcani</name>
    <dbReference type="NCBI Taxonomy" id="2607529"/>
    <lineage>
        <taxon>Bacteria</taxon>
        <taxon>Bacillati</taxon>
        <taxon>Chloroflexota</taxon>
        <taxon>Ktedonobacteria</taxon>
        <taxon>Ktedonobacterales</taxon>
        <taxon>Dictyobacteraceae</taxon>
        <taxon>Dictyobacter</taxon>
    </lineage>
</organism>
<dbReference type="Gene3D" id="1.20.1290.10">
    <property type="entry name" value="AhpD-like"/>
    <property type="match status" value="1"/>
</dbReference>
<evidence type="ECO:0000313" key="2">
    <source>
        <dbReference type="Proteomes" id="UP000326912"/>
    </source>
</evidence>
<comment type="caution">
    <text evidence="1">The sequence shown here is derived from an EMBL/GenBank/DDBJ whole genome shotgun (WGS) entry which is preliminary data.</text>
</comment>